<reference evidence="1 2" key="1">
    <citation type="journal article" date="2015" name="Nature">
        <title>rRNA introns, odd ribosomes, and small enigmatic genomes across a large radiation of phyla.</title>
        <authorList>
            <person name="Brown C.T."/>
            <person name="Hug L.A."/>
            <person name="Thomas B.C."/>
            <person name="Sharon I."/>
            <person name="Castelle C.J."/>
            <person name="Singh A."/>
            <person name="Wilkins M.J."/>
            <person name="Williams K.H."/>
            <person name="Banfield J.F."/>
        </authorList>
    </citation>
    <scope>NUCLEOTIDE SEQUENCE [LARGE SCALE GENOMIC DNA]</scope>
</reference>
<evidence type="ECO:0000313" key="1">
    <source>
        <dbReference type="EMBL" id="KKT09289.1"/>
    </source>
</evidence>
<name>A0A0G1HEF9_UNCKA</name>
<proteinExistence type="predicted"/>
<dbReference type="AlphaFoldDB" id="A0A0G1HEF9"/>
<comment type="caution">
    <text evidence="1">The sequence shown here is derived from an EMBL/GenBank/DDBJ whole genome shotgun (WGS) entry which is preliminary data.</text>
</comment>
<organism evidence="1 2">
    <name type="scientific">candidate division WWE3 bacterium GW2011_GWB2_43_22</name>
    <dbReference type="NCBI Taxonomy" id="1619118"/>
    <lineage>
        <taxon>Bacteria</taxon>
        <taxon>Katanobacteria</taxon>
    </lineage>
</organism>
<evidence type="ECO:0000313" key="2">
    <source>
        <dbReference type="Proteomes" id="UP000033910"/>
    </source>
</evidence>
<protein>
    <submittedName>
        <fullName evidence="1">Uncharacterized protein</fullName>
    </submittedName>
</protein>
<dbReference type="Proteomes" id="UP000033910">
    <property type="component" value="Unassembled WGS sequence"/>
</dbReference>
<gene>
    <name evidence="1" type="ORF">UV89_C0039G0005</name>
</gene>
<dbReference type="SUPFAM" id="SSF110836">
    <property type="entry name" value="Hypothetical protein SAV1430"/>
    <property type="match status" value="1"/>
</dbReference>
<accession>A0A0G1HEF9</accession>
<dbReference type="InterPro" id="IPR036498">
    <property type="entry name" value="Nfu/NifU_N_sf"/>
</dbReference>
<sequence length="112" mass="12965">MSEYDTLIVKIDRRTGGRRYRQYYVRTRICDSSLEMFELPLNIYLLKDSNVGYLGHELVLKLNEVDGIEEVYLSPFCLGIGKNPAFDWEDIEADILFSLETVVGKPVEIKRA</sequence>
<dbReference type="EMBL" id="LCGF01000039">
    <property type="protein sequence ID" value="KKT09289.1"/>
    <property type="molecule type" value="Genomic_DNA"/>
</dbReference>